<sequence>MSKIKVHLIWDFDAAIGQVNATYPYRFSFQPIRDELKNVQYILDKADEFNFRFSFAVTGFSAESTVYPFEIKDIIKDIYSKGHEIASHSWRHEWMPIMMPQQIIKSIQRSKFILEDCIGVPGVVVGFVPPHNRPMTWVQKGAYSLGDRGLYPFFKGGNIDYLVSVLKDSGYSWGRFVYTKPVERVFKQDVYTSLKRGVESVRGFSIVPLHYNGFDAKAIKVIEQGVQLKKDVFICGHPSGLSRNGEEAIRHFDTFVEFLSAKSDLIDVVPVNSRYS</sequence>
<dbReference type="InterPro" id="IPR011330">
    <property type="entry name" value="Glyco_hydro/deAcase_b/a-brl"/>
</dbReference>
<dbReference type="SUPFAM" id="SSF88713">
    <property type="entry name" value="Glycoside hydrolase/deacetylase"/>
    <property type="match status" value="1"/>
</dbReference>
<name>A0ABS5JVX8_9BACT</name>
<dbReference type="Pfam" id="PF01522">
    <property type="entry name" value="Polysacc_deac_1"/>
    <property type="match status" value="1"/>
</dbReference>
<comment type="caution">
    <text evidence="2">The sequence shown here is derived from an EMBL/GenBank/DDBJ whole genome shotgun (WGS) entry which is preliminary data.</text>
</comment>
<evidence type="ECO:0000259" key="1">
    <source>
        <dbReference type="Pfam" id="PF01522"/>
    </source>
</evidence>
<dbReference type="RefSeq" id="WP_212216306.1">
    <property type="nucleotide sequence ID" value="NZ_JAGUCO010000008.1"/>
</dbReference>
<protein>
    <submittedName>
        <fullName evidence="2">Polysaccharide deacetylase family protein</fullName>
    </submittedName>
</protein>
<evidence type="ECO:0000313" key="3">
    <source>
        <dbReference type="Proteomes" id="UP000708576"/>
    </source>
</evidence>
<dbReference type="Proteomes" id="UP000708576">
    <property type="component" value="Unassembled WGS sequence"/>
</dbReference>
<keyword evidence="3" id="KW-1185">Reference proteome</keyword>
<dbReference type="EMBL" id="JAGUCO010000008">
    <property type="protein sequence ID" value="MBS2099060.1"/>
    <property type="molecule type" value="Genomic_DNA"/>
</dbReference>
<dbReference type="InterPro" id="IPR002509">
    <property type="entry name" value="NODB_dom"/>
</dbReference>
<evidence type="ECO:0000313" key="2">
    <source>
        <dbReference type="EMBL" id="MBS2099060.1"/>
    </source>
</evidence>
<dbReference type="Gene3D" id="3.20.20.370">
    <property type="entry name" value="Glycoside hydrolase/deacetylase"/>
    <property type="match status" value="1"/>
</dbReference>
<reference evidence="2 3" key="1">
    <citation type="journal article" date="2015" name="Int. J. Syst. Evol. Microbiol.">
        <title>Carboxylicivirga linearis sp. nov., isolated from a sea cucumber culture pond.</title>
        <authorList>
            <person name="Wang F.Q."/>
            <person name="Zhou Y.X."/>
            <person name="Lin X.Z."/>
            <person name="Chen G.J."/>
            <person name="Du Z.J."/>
        </authorList>
    </citation>
    <scope>NUCLEOTIDE SEQUENCE [LARGE SCALE GENOMIC DNA]</scope>
    <source>
        <strain evidence="2 3">FB218</strain>
    </source>
</reference>
<gene>
    <name evidence="2" type="ORF">KEM10_12280</name>
</gene>
<accession>A0ABS5JVX8</accession>
<organism evidence="2 3">
    <name type="scientific">Carboxylicivirga linearis</name>
    <dbReference type="NCBI Taxonomy" id="1628157"/>
    <lineage>
        <taxon>Bacteria</taxon>
        <taxon>Pseudomonadati</taxon>
        <taxon>Bacteroidota</taxon>
        <taxon>Bacteroidia</taxon>
        <taxon>Marinilabiliales</taxon>
        <taxon>Marinilabiliaceae</taxon>
        <taxon>Carboxylicivirga</taxon>
    </lineage>
</organism>
<feature type="domain" description="NodB homology" evidence="1">
    <location>
        <begin position="38"/>
        <end position="132"/>
    </location>
</feature>
<proteinExistence type="predicted"/>